<dbReference type="EMBL" id="CAEZWR010000085">
    <property type="protein sequence ID" value="CAB4665778.1"/>
    <property type="molecule type" value="Genomic_DNA"/>
</dbReference>
<organism evidence="1">
    <name type="scientific">freshwater metagenome</name>
    <dbReference type="NCBI Taxonomy" id="449393"/>
    <lineage>
        <taxon>unclassified sequences</taxon>
        <taxon>metagenomes</taxon>
        <taxon>ecological metagenomes</taxon>
    </lineage>
</organism>
<sequence>MLEVIAEHQHKAAVAKILDEILEIFIWLIGSGCSLDVIKAKSDGLHAVFFQARSFFFEAVRNVGANRGDAIDTQGNPTLHAAVGIPRIR</sequence>
<name>A0A6J6LXZ5_9ZZZZ</name>
<protein>
    <submittedName>
        <fullName evidence="1">Unannotated protein</fullName>
    </submittedName>
</protein>
<reference evidence="1" key="1">
    <citation type="submission" date="2020-05" db="EMBL/GenBank/DDBJ databases">
        <authorList>
            <person name="Chiriac C."/>
            <person name="Salcher M."/>
            <person name="Ghai R."/>
            <person name="Kavagutti S V."/>
        </authorList>
    </citation>
    <scope>NUCLEOTIDE SEQUENCE</scope>
</reference>
<gene>
    <name evidence="1" type="ORF">UFOPK2282_00816</name>
</gene>
<dbReference type="AlphaFoldDB" id="A0A6J6LXZ5"/>
<evidence type="ECO:0000313" key="1">
    <source>
        <dbReference type="EMBL" id="CAB4665778.1"/>
    </source>
</evidence>
<proteinExistence type="predicted"/>
<accession>A0A6J6LXZ5</accession>